<comment type="caution">
    <text evidence="2">The sequence shown here is derived from an EMBL/GenBank/DDBJ whole genome shotgun (WGS) entry which is preliminary data.</text>
</comment>
<evidence type="ECO:0000256" key="1">
    <source>
        <dbReference type="SAM" id="MobiDB-lite"/>
    </source>
</evidence>
<proteinExistence type="predicted"/>
<evidence type="ECO:0000313" key="2">
    <source>
        <dbReference type="EMBL" id="KAF0899990.1"/>
    </source>
</evidence>
<protein>
    <submittedName>
        <fullName evidence="2">Uncharacterized protein</fullName>
    </submittedName>
</protein>
<dbReference type="AlphaFoldDB" id="A0A6G1CIM2"/>
<name>A0A6G1CIM2_9ORYZ</name>
<keyword evidence="3" id="KW-1185">Reference proteome</keyword>
<reference evidence="2 3" key="1">
    <citation type="submission" date="2019-11" db="EMBL/GenBank/DDBJ databases">
        <title>Whole genome sequence of Oryza granulata.</title>
        <authorList>
            <person name="Li W."/>
        </authorList>
    </citation>
    <scope>NUCLEOTIDE SEQUENCE [LARGE SCALE GENOMIC DNA]</scope>
    <source>
        <strain evidence="3">cv. Menghai</strain>
        <tissue evidence="2">Leaf</tissue>
    </source>
</reference>
<dbReference type="Proteomes" id="UP000479710">
    <property type="component" value="Unassembled WGS sequence"/>
</dbReference>
<dbReference type="EMBL" id="SPHZ02000009">
    <property type="protein sequence ID" value="KAF0899990.1"/>
    <property type="molecule type" value="Genomic_DNA"/>
</dbReference>
<evidence type="ECO:0000313" key="3">
    <source>
        <dbReference type="Proteomes" id="UP000479710"/>
    </source>
</evidence>
<sequence>MGEEGDRLPYYDSLISWIEDLPNVDKEYRGVFNSLLGASLEEHELIIACYFEVYSRLVSSDPTEMKSENKSRVRLEAFYPLRPRSFGPGSGGIQAQSPWDSPAGAVFPPWPVDMFG</sequence>
<feature type="region of interest" description="Disordered" evidence="1">
    <location>
        <begin position="88"/>
        <end position="108"/>
    </location>
</feature>
<accession>A0A6G1CIM2</accession>
<gene>
    <name evidence="2" type="ORF">E2562_026232</name>
</gene>
<organism evidence="2 3">
    <name type="scientific">Oryza meyeriana var. granulata</name>
    <dbReference type="NCBI Taxonomy" id="110450"/>
    <lineage>
        <taxon>Eukaryota</taxon>
        <taxon>Viridiplantae</taxon>
        <taxon>Streptophyta</taxon>
        <taxon>Embryophyta</taxon>
        <taxon>Tracheophyta</taxon>
        <taxon>Spermatophyta</taxon>
        <taxon>Magnoliopsida</taxon>
        <taxon>Liliopsida</taxon>
        <taxon>Poales</taxon>
        <taxon>Poaceae</taxon>
        <taxon>BOP clade</taxon>
        <taxon>Oryzoideae</taxon>
        <taxon>Oryzeae</taxon>
        <taxon>Oryzinae</taxon>
        <taxon>Oryza</taxon>
        <taxon>Oryza meyeriana</taxon>
    </lineage>
</organism>